<evidence type="ECO:0000313" key="2">
    <source>
        <dbReference type="Proteomes" id="UP000472372"/>
    </source>
</evidence>
<dbReference type="Proteomes" id="UP000472372">
    <property type="component" value="Chromosome 3"/>
</dbReference>
<accession>A0A6S6VYJ8</accession>
<organism evidence="1 2">
    <name type="scientific">Pyrenophora teres f. teres</name>
    <dbReference type="NCBI Taxonomy" id="97479"/>
    <lineage>
        <taxon>Eukaryota</taxon>
        <taxon>Fungi</taxon>
        <taxon>Dikarya</taxon>
        <taxon>Ascomycota</taxon>
        <taxon>Pezizomycotina</taxon>
        <taxon>Dothideomycetes</taxon>
        <taxon>Pleosporomycetidae</taxon>
        <taxon>Pleosporales</taxon>
        <taxon>Pleosporineae</taxon>
        <taxon>Pleosporaceae</taxon>
        <taxon>Pyrenophora</taxon>
    </lineage>
</organism>
<sequence length="89" mass="10368">MFLPRQNTEPQNAGDRKIGPMPLPVFIALCIFGPSMASFIVWFIYQNTVKRARNRKIRAAREQERIAEEKLMETHINHFLTNETPAGRR</sequence>
<evidence type="ECO:0000313" key="1">
    <source>
        <dbReference type="EMBL" id="CAE7027458.1"/>
    </source>
</evidence>
<name>A0A6S6VYJ8_9PLEO</name>
<reference evidence="1" key="1">
    <citation type="submission" date="2021-02" db="EMBL/GenBank/DDBJ databases">
        <authorList>
            <person name="Syme A R."/>
            <person name="Syme A R."/>
            <person name="Moolhuijzen P."/>
        </authorList>
    </citation>
    <scope>NUCLEOTIDE SEQUENCE</scope>
    <source>
        <strain evidence="1">W1-1</strain>
    </source>
</reference>
<protein>
    <submittedName>
        <fullName evidence="1">Uncharacterized protein</fullName>
    </submittedName>
</protein>
<dbReference type="AlphaFoldDB" id="A0A6S6VYJ8"/>
<proteinExistence type="predicted"/>
<dbReference type="EMBL" id="HG992979">
    <property type="protein sequence ID" value="CAE7027458.1"/>
    <property type="molecule type" value="Genomic_DNA"/>
</dbReference>
<gene>
    <name evidence="1" type="ORF">PTTW11_04249</name>
</gene>